<keyword evidence="7" id="KW-0418">Kinase</keyword>
<keyword evidence="8" id="KW-1185">Reference proteome</keyword>
<dbReference type="PROSITE" id="PS50219">
    <property type="entry name" value="CNH"/>
    <property type="match status" value="1"/>
</dbReference>
<dbReference type="InterPro" id="IPR032914">
    <property type="entry name" value="Vam6/VPS39/TRAP1"/>
</dbReference>
<dbReference type="SUPFAM" id="SSF56112">
    <property type="entry name" value="Protein kinase-like (PK-like)"/>
    <property type="match status" value="1"/>
</dbReference>
<sequence>MEVIPFISTGKTDLTPFDDKGEMEILSHDVVAENNEYGHVNGDSNLDPNDDSVASPHVRYPELQGFAALKEKTFDNNFKDLEELKRKNELLALSKRSLYSKLYTPKLEVLQRLVEPGLSNNWDLGFIHSKSQIKPTTLRHLDTHFTISDSVDTFSKQSSIVSRLESPGTSGFEQNHEISKENFMHAHIPTEPTTTTENVITLVTSKSVVNGLKKKRIEIPIAAYRQIQKSDTGTTTQPRVILKVVEAEQKSFLNQLEKKLDTIVQSLQLCDGKIVNDSNIISQLESIRPSWMDKETFYLLCCKPSGMPIKEFLEAIQCEKVESFVDKVQRFNLVNTNAIGYVLDAEGDIIKEFGKLNRVHRKLINEKDIYNRIFEKMQVNFTNQIEDLLHTTRQDLRLAAGYSYLQWGRIKNITTFKFGDQVIREKGFSQEIASKTKIKTLQRMQEIIGGTNSCVEEPNEAQYMYYIKSLQDMEECEQEALTLQITRDRTQAISEYSAIGPPYKPDRCYPWRCIGVSCNSIVWKMFDTQACTPVVYKYRQIQPLGILRDELDNIYKQTMQEIKRLSESSSNYVIFSNKYEIREDCIVEPMTFIKYLPFSEFIENLIELSPSERFSQVQVLVRKICKVLNNINVDFILPLKSSRIYVHSGGVVLFAGIPSSLIGQRGLEILKSAARPTIASLLWGKNLEWYLPPECNGNPAHTRDPELVSKAHTWMIGKIVYEAICHGLNSRMPMDLANIDTCDDDITLEFIKICLEPDVSKRPNISQIMTLPYLKRIRLNYGTFGPMDVPKVQCAVEFLGDIETIVLNKIRKTEKGVADYECEKYETMLFDISEWAHLNSHILYCLIRMDIFKKSVILRWMESSKISAVSWCFNNLYLGTDTGELYSFGCDCITAPVNVEKYKLLAVAGKRIVSITSLEPREELLILNADGDVFAIKASLRLPPLLLCHGATCITRQASESINSKESIHKSPAAYTGSICIASPQKLSIYTANGQDILHQIDIDTTRTPTCITWVGNSIVFGCNSGYYATDSQGTVINELCVNETPQPASARTPILAAASGAMTCLCIDKDVLLLYQNTGIFYNMDTLNLSQKNTIQWSDRLEALGCCPPFIVGLTCQRSLEIYGIRNQRLYQTIEQKNVRSVCYMPDKGCMLMWTPNLIYSVKPISFYEHLHGVMKQAKLSEALQLVNLYFASDDGRKMHEMKASHTVAGWIKFTELNFPAAFQHFTFGTVDIVYLLQFWQFYGPVHVPDGYQYHSNLPRELLDFIPATENIREFIKNGEPDSNNWSKLMELANGSFATFLLSRILSENWHDNIETGALSNHIIVTIETTALLLLAELNDSRLNRLLQVPLNKSNIDLEVAKRHLSLIHKDEIYAKLLIRQGNFIQAMDIFSNVIKNSTGNLQDVNKYCLELAACINNVMQCYTLAQFNKNSNFGLVTSKDEIRDMLNTHLPLLFDHAPNAALDILCRNHAVIPISTEQVLKMICEHSKEKDTRINNKIKYLEDLVITHKVGSVLENTLLVRHYVKMHELIQNTNPLNPDTKMRLLNVLEGNYSFDLDELKEILSVLDCLEIQIILCSKLGQHEKALELCFTNEWKYPSITVCEAYCQCFGDCYNHDEFDMNSRFKRFFSNLQYWIDKASQVPIDTRTYCIDQNSATSIDKLIMALLKVLVLHADNIHMTRNLLSKYLPLSSTESSFNGLAVLELIPDDWNFAPFAQIFTRLQQKALHEQRTLSMQRGLTKSLYNKTRNQLSKITSIAPALVDATTTCATCLESIKIGMSLALAKPDSFTKAPIVMHEHCAQKYYINPNR</sequence>
<gene>
    <name evidence="7" type="ORF">BdWA1_000194</name>
</gene>
<dbReference type="GeneID" id="94334492"/>
<proteinExistence type="predicted"/>
<evidence type="ECO:0000256" key="5">
    <source>
        <dbReference type="SAM" id="MobiDB-lite"/>
    </source>
</evidence>
<keyword evidence="7" id="KW-0808">Transferase</keyword>
<dbReference type="KEGG" id="bdw:94334492"/>
<dbReference type="GO" id="GO:0015031">
    <property type="term" value="P:protein transport"/>
    <property type="evidence" value="ECO:0007669"/>
    <property type="project" value="UniProtKB-KW"/>
</dbReference>
<dbReference type="GO" id="GO:0034058">
    <property type="term" value="P:endosomal vesicle fusion"/>
    <property type="evidence" value="ECO:0007669"/>
    <property type="project" value="TreeGrafter"/>
</dbReference>
<protein>
    <submittedName>
        <fullName evidence="7">Bifunctional Vacuolar sorting protein 39-Transforming growth factor beta receptor-associated domain 2/Vam6-VPS39-TRAP1 family/Citron homology (CNH) domain/Protein kinase-like domain superfamily</fullName>
    </submittedName>
</protein>
<evidence type="ECO:0000313" key="7">
    <source>
        <dbReference type="EMBL" id="KAK2197195.1"/>
    </source>
</evidence>
<dbReference type="GO" id="GO:0016020">
    <property type="term" value="C:membrane"/>
    <property type="evidence" value="ECO:0007669"/>
    <property type="project" value="TreeGrafter"/>
</dbReference>
<dbReference type="GO" id="GO:0005737">
    <property type="term" value="C:cytoplasm"/>
    <property type="evidence" value="ECO:0007669"/>
    <property type="project" value="UniProtKB-SubCell"/>
</dbReference>
<name>A0AAD9PLR9_9APIC</name>
<dbReference type="RefSeq" id="XP_067804037.1">
    <property type="nucleotide sequence ID" value="XM_067945246.1"/>
</dbReference>
<keyword evidence="3" id="KW-0963">Cytoplasm</keyword>
<dbReference type="PANTHER" id="PTHR12894:SF27">
    <property type="entry name" value="TRANSFORMING GROWTH FACTOR-BETA RECEPTOR-ASSOCIATED PROTEIN 1"/>
    <property type="match status" value="1"/>
</dbReference>
<accession>A0AAD9PLR9</accession>
<evidence type="ECO:0000256" key="3">
    <source>
        <dbReference type="ARBA" id="ARBA00022490"/>
    </source>
</evidence>
<reference evidence="7" key="1">
    <citation type="journal article" date="2023" name="Nat. Microbiol.">
        <title>Babesia duncani multi-omics identifies virulence factors and drug targets.</title>
        <authorList>
            <person name="Singh P."/>
            <person name="Lonardi S."/>
            <person name="Liang Q."/>
            <person name="Vydyam P."/>
            <person name="Khabirova E."/>
            <person name="Fang T."/>
            <person name="Gihaz S."/>
            <person name="Thekkiniath J."/>
            <person name="Munshi M."/>
            <person name="Abel S."/>
            <person name="Ciampossin L."/>
            <person name="Batugedara G."/>
            <person name="Gupta M."/>
            <person name="Lu X.M."/>
            <person name="Lenz T."/>
            <person name="Chakravarty S."/>
            <person name="Cornillot E."/>
            <person name="Hu Y."/>
            <person name="Ma W."/>
            <person name="Gonzalez L.M."/>
            <person name="Sanchez S."/>
            <person name="Estrada K."/>
            <person name="Sanchez-Flores A."/>
            <person name="Montero E."/>
            <person name="Harb O.S."/>
            <person name="Le Roch K.G."/>
            <person name="Mamoun C.B."/>
        </authorList>
    </citation>
    <scope>NUCLEOTIDE SEQUENCE</scope>
    <source>
        <strain evidence="7">WA1</strain>
    </source>
</reference>
<keyword evidence="4" id="KW-0653">Protein transport</keyword>
<feature type="region of interest" description="Disordered" evidence="5">
    <location>
        <begin position="36"/>
        <end position="55"/>
    </location>
</feature>
<dbReference type="Pfam" id="PF00780">
    <property type="entry name" value="CNH"/>
    <property type="match status" value="1"/>
</dbReference>
<comment type="caution">
    <text evidence="7">The sequence shown here is derived from an EMBL/GenBank/DDBJ whole genome shotgun (WGS) entry which is preliminary data.</text>
</comment>
<evidence type="ECO:0000256" key="2">
    <source>
        <dbReference type="ARBA" id="ARBA00022448"/>
    </source>
</evidence>
<organism evidence="7 8">
    <name type="scientific">Babesia duncani</name>
    <dbReference type="NCBI Taxonomy" id="323732"/>
    <lineage>
        <taxon>Eukaryota</taxon>
        <taxon>Sar</taxon>
        <taxon>Alveolata</taxon>
        <taxon>Apicomplexa</taxon>
        <taxon>Aconoidasida</taxon>
        <taxon>Piroplasmida</taxon>
        <taxon>Babesiidae</taxon>
        <taxon>Babesia</taxon>
    </lineage>
</organism>
<dbReference type="InterPro" id="IPR011009">
    <property type="entry name" value="Kinase-like_dom_sf"/>
</dbReference>
<evidence type="ECO:0000259" key="6">
    <source>
        <dbReference type="PROSITE" id="PS50219"/>
    </source>
</evidence>
<comment type="subcellular location">
    <subcellularLocation>
        <location evidence="1">Cytoplasm</location>
    </subcellularLocation>
</comment>
<dbReference type="Proteomes" id="UP001214638">
    <property type="component" value="Unassembled WGS sequence"/>
</dbReference>
<evidence type="ECO:0000256" key="1">
    <source>
        <dbReference type="ARBA" id="ARBA00004496"/>
    </source>
</evidence>
<feature type="domain" description="CNH" evidence="6">
    <location>
        <begin position="863"/>
        <end position="1150"/>
    </location>
</feature>
<keyword evidence="7" id="KW-0675">Receptor</keyword>
<dbReference type="GO" id="GO:0016301">
    <property type="term" value="F:kinase activity"/>
    <property type="evidence" value="ECO:0007669"/>
    <property type="project" value="UniProtKB-KW"/>
</dbReference>
<evidence type="ECO:0000313" key="8">
    <source>
        <dbReference type="Proteomes" id="UP001214638"/>
    </source>
</evidence>
<dbReference type="InterPro" id="IPR001180">
    <property type="entry name" value="CNH_dom"/>
</dbReference>
<dbReference type="EMBL" id="JALLKP010000001">
    <property type="protein sequence ID" value="KAK2197195.1"/>
    <property type="molecule type" value="Genomic_DNA"/>
</dbReference>
<dbReference type="GO" id="GO:0006914">
    <property type="term" value="P:autophagy"/>
    <property type="evidence" value="ECO:0007669"/>
    <property type="project" value="TreeGrafter"/>
</dbReference>
<dbReference type="SUPFAM" id="SSF69322">
    <property type="entry name" value="Tricorn protease domain 2"/>
    <property type="match status" value="1"/>
</dbReference>
<evidence type="ECO:0000256" key="4">
    <source>
        <dbReference type="ARBA" id="ARBA00022927"/>
    </source>
</evidence>
<dbReference type="PANTHER" id="PTHR12894">
    <property type="entry name" value="CNH DOMAIN CONTAINING"/>
    <property type="match status" value="1"/>
</dbReference>
<keyword evidence="2" id="KW-0813">Transport</keyword>